<protein>
    <recommendedName>
        <fullName evidence="4">Protein kinase domain-containing protein</fullName>
    </recommendedName>
</protein>
<keyword evidence="1" id="KW-0418">Kinase</keyword>
<dbReference type="OrthoDB" id="5979581at2759"/>
<dbReference type="Gene3D" id="1.10.510.10">
    <property type="entry name" value="Transferase(Phosphotransferase) domain 1"/>
    <property type="match status" value="1"/>
</dbReference>
<dbReference type="Pfam" id="PF00069">
    <property type="entry name" value="Pkinase"/>
    <property type="match status" value="1"/>
</dbReference>
<organism evidence="5 6">
    <name type="scientific">Aspergillus carbonarius (strain ITEM 5010)</name>
    <dbReference type="NCBI Taxonomy" id="602072"/>
    <lineage>
        <taxon>Eukaryota</taxon>
        <taxon>Fungi</taxon>
        <taxon>Dikarya</taxon>
        <taxon>Ascomycota</taxon>
        <taxon>Pezizomycotina</taxon>
        <taxon>Eurotiomycetes</taxon>
        <taxon>Eurotiomycetidae</taxon>
        <taxon>Eurotiales</taxon>
        <taxon>Aspergillaceae</taxon>
        <taxon>Aspergillus</taxon>
        <taxon>Aspergillus subgen. Circumdati</taxon>
    </lineage>
</organism>
<evidence type="ECO:0000313" key="5">
    <source>
        <dbReference type="EMBL" id="OOF96650.1"/>
    </source>
</evidence>
<dbReference type="PROSITE" id="PS50011">
    <property type="entry name" value="PROTEIN_KINASE_DOM"/>
    <property type="match status" value="1"/>
</dbReference>
<dbReference type="PANTHER" id="PTHR24055">
    <property type="entry name" value="MITOGEN-ACTIVATED PROTEIN KINASE"/>
    <property type="match status" value="1"/>
</dbReference>
<dbReference type="InterPro" id="IPR050117">
    <property type="entry name" value="MAPK"/>
</dbReference>
<name>A0A1R3RQB6_ASPC5</name>
<evidence type="ECO:0000259" key="4">
    <source>
        <dbReference type="PROSITE" id="PS50011"/>
    </source>
</evidence>
<dbReference type="AlphaFoldDB" id="A0A1R3RQB6"/>
<keyword evidence="1" id="KW-0808">Transferase</keyword>
<dbReference type="STRING" id="602072.A0A1R3RQB6"/>
<gene>
    <name evidence="5" type="ORF">ASPCADRAFT_4687</name>
</gene>
<evidence type="ECO:0000256" key="1">
    <source>
        <dbReference type="ARBA" id="ARBA00022527"/>
    </source>
</evidence>
<sequence>MSLRIGQVICGKRANYQVMEPLKSPTVFKAKILPGSDINKEFTVTKTAIGDLERAALRREYNNYQVHAFASNRYIRTMYEAIGSIESSNLDTPSHLVFEYMDTIVREVPSDKFRGTNLPRNLSKSILLALEVMRSQRKVHTDVNINNVLISDLDGDSPVVKLGDLGMVMQDGFDEQRLQSLPSRAPEVWQGHGCFHSSDVWSVGVMLAQWVSWRNVFGAKDKIIEGYPEAYCIAKLMALIGPLGAPTNRYAPDFELAEQLLSMDFGPEFGKVIKVGGLRDELRSVANPPVPTELVDFIIYLLTADPDRRPSACDALRHPKLAVTEVIVCTCRDVLSQTSNIATSFEDRWENVYLEVVYGRDVRRAETASRAMLLT</sequence>
<dbReference type="OMA" id="MAFEWMD"/>
<dbReference type="SMART" id="SM00220">
    <property type="entry name" value="S_TKc"/>
    <property type="match status" value="1"/>
</dbReference>
<evidence type="ECO:0000313" key="6">
    <source>
        <dbReference type="Proteomes" id="UP000188318"/>
    </source>
</evidence>
<evidence type="ECO:0000256" key="2">
    <source>
        <dbReference type="ARBA" id="ARBA00022741"/>
    </source>
</evidence>
<reference evidence="6" key="1">
    <citation type="journal article" date="2017" name="Genome Biol.">
        <title>Comparative genomics reveals high biological diversity and specific adaptations in the industrially and medically important fungal genus Aspergillus.</title>
        <authorList>
            <person name="de Vries R.P."/>
            <person name="Riley R."/>
            <person name="Wiebenga A."/>
            <person name="Aguilar-Osorio G."/>
            <person name="Amillis S."/>
            <person name="Uchima C.A."/>
            <person name="Anderluh G."/>
            <person name="Asadollahi M."/>
            <person name="Askin M."/>
            <person name="Barry K."/>
            <person name="Battaglia E."/>
            <person name="Bayram O."/>
            <person name="Benocci T."/>
            <person name="Braus-Stromeyer S.A."/>
            <person name="Caldana C."/>
            <person name="Canovas D."/>
            <person name="Cerqueira G.C."/>
            <person name="Chen F."/>
            <person name="Chen W."/>
            <person name="Choi C."/>
            <person name="Clum A."/>
            <person name="Dos Santos R.A."/>
            <person name="Damasio A.R."/>
            <person name="Diallinas G."/>
            <person name="Emri T."/>
            <person name="Fekete E."/>
            <person name="Flipphi M."/>
            <person name="Freyberg S."/>
            <person name="Gallo A."/>
            <person name="Gournas C."/>
            <person name="Habgood R."/>
            <person name="Hainaut M."/>
            <person name="Harispe M.L."/>
            <person name="Henrissat B."/>
            <person name="Hilden K.S."/>
            <person name="Hope R."/>
            <person name="Hossain A."/>
            <person name="Karabika E."/>
            <person name="Karaffa L."/>
            <person name="Karanyi Z."/>
            <person name="Krasevec N."/>
            <person name="Kuo A."/>
            <person name="Kusch H."/>
            <person name="LaButti K."/>
            <person name="Lagendijk E.L."/>
            <person name="Lapidus A."/>
            <person name="Levasseur A."/>
            <person name="Lindquist E."/>
            <person name="Lipzen A."/>
            <person name="Logrieco A.F."/>
            <person name="MacCabe A."/>
            <person name="Maekelae M.R."/>
            <person name="Malavazi I."/>
            <person name="Melin P."/>
            <person name="Meyer V."/>
            <person name="Mielnichuk N."/>
            <person name="Miskei M."/>
            <person name="Molnar A.P."/>
            <person name="Mule G."/>
            <person name="Ngan C.Y."/>
            <person name="Orejas M."/>
            <person name="Orosz E."/>
            <person name="Ouedraogo J.P."/>
            <person name="Overkamp K.M."/>
            <person name="Park H.-S."/>
            <person name="Perrone G."/>
            <person name="Piumi F."/>
            <person name="Punt P.J."/>
            <person name="Ram A.F."/>
            <person name="Ramon A."/>
            <person name="Rauscher S."/>
            <person name="Record E."/>
            <person name="Riano-Pachon D.M."/>
            <person name="Robert V."/>
            <person name="Roehrig J."/>
            <person name="Ruller R."/>
            <person name="Salamov A."/>
            <person name="Salih N.S."/>
            <person name="Samson R.A."/>
            <person name="Sandor E."/>
            <person name="Sanguinetti M."/>
            <person name="Schuetze T."/>
            <person name="Sepcic K."/>
            <person name="Shelest E."/>
            <person name="Sherlock G."/>
            <person name="Sophianopoulou V."/>
            <person name="Squina F.M."/>
            <person name="Sun H."/>
            <person name="Susca A."/>
            <person name="Todd R.B."/>
            <person name="Tsang A."/>
            <person name="Unkles S.E."/>
            <person name="van de Wiele N."/>
            <person name="van Rossen-Uffink D."/>
            <person name="Oliveira J.V."/>
            <person name="Vesth T.C."/>
            <person name="Visser J."/>
            <person name="Yu J.-H."/>
            <person name="Zhou M."/>
            <person name="Andersen M.R."/>
            <person name="Archer D.B."/>
            <person name="Baker S.E."/>
            <person name="Benoit I."/>
            <person name="Brakhage A.A."/>
            <person name="Braus G.H."/>
            <person name="Fischer R."/>
            <person name="Frisvad J.C."/>
            <person name="Goldman G.H."/>
            <person name="Houbraken J."/>
            <person name="Oakley B."/>
            <person name="Pocsi I."/>
            <person name="Scazzocchio C."/>
            <person name="Seiboth B."/>
            <person name="vanKuyk P.A."/>
            <person name="Wortman J."/>
            <person name="Dyer P.S."/>
            <person name="Grigoriev I.V."/>
        </authorList>
    </citation>
    <scope>NUCLEOTIDE SEQUENCE [LARGE SCALE GENOMIC DNA]</scope>
    <source>
        <strain evidence="6">ITEM 5010</strain>
    </source>
</reference>
<keyword evidence="3" id="KW-0067">ATP-binding</keyword>
<keyword evidence="2" id="KW-0547">Nucleotide-binding</keyword>
<feature type="domain" description="Protein kinase" evidence="4">
    <location>
        <begin position="1"/>
        <end position="321"/>
    </location>
</feature>
<dbReference type="InterPro" id="IPR000719">
    <property type="entry name" value="Prot_kinase_dom"/>
</dbReference>
<dbReference type="SUPFAM" id="SSF56112">
    <property type="entry name" value="Protein kinase-like (PK-like)"/>
    <property type="match status" value="1"/>
</dbReference>
<dbReference type="InterPro" id="IPR011009">
    <property type="entry name" value="Kinase-like_dom_sf"/>
</dbReference>
<proteinExistence type="predicted"/>
<dbReference type="VEuPathDB" id="FungiDB:ASPCADRAFT_4687"/>
<dbReference type="EMBL" id="KV907498">
    <property type="protein sequence ID" value="OOF96650.1"/>
    <property type="molecule type" value="Genomic_DNA"/>
</dbReference>
<dbReference type="GO" id="GO:0005524">
    <property type="term" value="F:ATP binding"/>
    <property type="evidence" value="ECO:0007669"/>
    <property type="project" value="UniProtKB-KW"/>
</dbReference>
<dbReference type="Proteomes" id="UP000188318">
    <property type="component" value="Unassembled WGS sequence"/>
</dbReference>
<keyword evidence="1" id="KW-0723">Serine/threonine-protein kinase</keyword>
<accession>A0A1R3RQB6</accession>
<keyword evidence="6" id="KW-1185">Reference proteome</keyword>
<dbReference type="GO" id="GO:0004674">
    <property type="term" value="F:protein serine/threonine kinase activity"/>
    <property type="evidence" value="ECO:0007669"/>
    <property type="project" value="UniProtKB-KW"/>
</dbReference>
<evidence type="ECO:0000256" key="3">
    <source>
        <dbReference type="ARBA" id="ARBA00022840"/>
    </source>
</evidence>